<proteinExistence type="inferred from homology"/>
<reference evidence="9 10" key="1">
    <citation type="submission" date="2020-10" db="EMBL/GenBank/DDBJ databases">
        <title>The Coptis chinensis genome and diversification of protoberbering-type alkaloids.</title>
        <authorList>
            <person name="Wang B."/>
            <person name="Shu S."/>
            <person name="Song C."/>
            <person name="Liu Y."/>
        </authorList>
    </citation>
    <scope>NUCLEOTIDE SEQUENCE [LARGE SCALE GENOMIC DNA]</scope>
    <source>
        <strain evidence="9">HL-2020</strain>
        <tissue evidence="9">Leaf</tissue>
    </source>
</reference>
<dbReference type="UniPathway" id="UPA00545">
    <property type="reaction ID" value="UER00823"/>
</dbReference>
<name>A0A835LEV1_9MAGN</name>
<dbReference type="Proteomes" id="UP000631114">
    <property type="component" value="Unassembled WGS sequence"/>
</dbReference>
<keyword evidence="6" id="KW-1133">Transmembrane helix</keyword>
<dbReference type="GO" id="GO:0042545">
    <property type="term" value="P:cell wall modification"/>
    <property type="evidence" value="ECO:0007669"/>
    <property type="project" value="InterPro"/>
</dbReference>
<dbReference type="Pfam" id="PF01095">
    <property type="entry name" value="Pectinesterase"/>
    <property type="match status" value="1"/>
</dbReference>
<dbReference type="EMBL" id="JADFTS010000008">
    <property type="protein sequence ID" value="KAF9592928.1"/>
    <property type="molecule type" value="Genomic_DNA"/>
</dbReference>
<feature type="domain" description="Pectinesterase inhibitor" evidence="8">
    <location>
        <begin position="24"/>
        <end position="107"/>
    </location>
</feature>
<evidence type="ECO:0000256" key="3">
    <source>
        <dbReference type="ARBA" id="ARBA00007786"/>
    </source>
</evidence>
<dbReference type="GO" id="GO:0004857">
    <property type="term" value="F:enzyme inhibitor activity"/>
    <property type="evidence" value="ECO:0007669"/>
    <property type="project" value="InterPro"/>
</dbReference>
<dbReference type="PANTHER" id="PTHR31707">
    <property type="entry name" value="PECTINESTERASE"/>
    <property type="match status" value="1"/>
</dbReference>
<comment type="pathway">
    <text evidence="1">Glycan metabolism; pectin degradation; 2-dehydro-3-deoxy-D-gluconate from pectin: step 1/5.</text>
</comment>
<dbReference type="GO" id="GO:0030599">
    <property type="term" value="F:pectinesterase activity"/>
    <property type="evidence" value="ECO:0007669"/>
    <property type="project" value="InterPro"/>
</dbReference>
<dbReference type="InterPro" id="IPR006501">
    <property type="entry name" value="Pectinesterase_inhib_dom"/>
</dbReference>
<dbReference type="InterPro" id="IPR012334">
    <property type="entry name" value="Pectin_lyas_fold"/>
</dbReference>
<keyword evidence="6" id="KW-0472">Membrane</keyword>
<gene>
    <name evidence="9" type="ORF">IFM89_019133</name>
</gene>
<dbReference type="Gene3D" id="1.20.140.40">
    <property type="entry name" value="Invertase/pectin methylesterase inhibitor family protein"/>
    <property type="match status" value="1"/>
</dbReference>
<dbReference type="GO" id="GO:0045490">
    <property type="term" value="P:pectin catabolic process"/>
    <property type="evidence" value="ECO:0007669"/>
    <property type="project" value="UniProtKB-UniPathway"/>
</dbReference>
<evidence type="ECO:0000259" key="8">
    <source>
        <dbReference type="Pfam" id="PF04043"/>
    </source>
</evidence>
<dbReference type="SUPFAM" id="SSF101148">
    <property type="entry name" value="Plant invertase/pectin methylesterase inhibitor"/>
    <property type="match status" value="1"/>
</dbReference>
<dbReference type="InterPro" id="IPR000070">
    <property type="entry name" value="Pectinesterase_cat"/>
</dbReference>
<sequence length="203" mass="22292">MGRVLVAGISIIFVVGVIVGIVVTDLVKASFQAAQEEVTKAWGKSGALGKDTTTSFDKMLLDGCSELLLYATHRLQAETTAVEHSNIDTVSDRADDLKTWSSAIIALKTTRLLNAEVDKDWYPAWFSVADRRLLAFKKTHLTPNVVIAKDGSGQFESIIEAISAYPKNNEGKFIIYVKVGQYHEKVTIPETAIKILIYGDAWS</sequence>
<evidence type="ECO:0000313" key="10">
    <source>
        <dbReference type="Proteomes" id="UP000631114"/>
    </source>
</evidence>
<evidence type="ECO:0000313" key="9">
    <source>
        <dbReference type="EMBL" id="KAF9592928.1"/>
    </source>
</evidence>
<evidence type="ECO:0000256" key="4">
    <source>
        <dbReference type="ARBA" id="ARBA00022801"/>
    </source>
</evidence>
<comment type="similarity">
    <text evidence="2">In the N-terminal section; belongs to the PMEI family.</text>
</comment>
<dbReference type="SUPFAM" id="SSF51126">
    <property type="entry name" value="Pectin lyase-like"/>
    <property type="match status" value="1"/>
</dbReference>
<dbReference type="InterPro" id="IPR035513">
    <property type="entry name" value="Invertase/methylesterase_inhib"/>
</dbReference>
<dbReference type="Pfam" id="PF04043">
    <property type="entry name" value="PMEI"/>
    <property type="match status" value="1"/>
</dbReference>
<dbReference type="Gene3D" id="2.160.20.10">
    <property type="entry name" value="Single-stranded right-handed beta-helix, Pectin lyase-like"/>
    <property type="match status" value="1"/>
</dbReference>
<accession>A0A835LEV1</accession>
<feature type="transmembrane region" description="Helical" evidence="6">
    <location>
        <begin position="6"/>
        <end position="27"/>
    </location>
</feature>
<comment type="caution">
    <text evidence="9">The sequence shown here is derived from an EMBL/GenBank/DDBJ whole genome shotgun (WGS) entry which is preliminary data.</text>
</comment>
<keyword evidence="5" id="KW-0063">Aspartyl esterase</keyword>
<dbReference type="InterPro" id="IPR011050">
    <property type="entry name" value="Pectin_lyase_fold/virulence"/>
</dbReference>
<organism evidence="9 10">
    <name type="scientific">Coptis chinensis</name>
    <dbReference type="NCBI Taxonomy" id="261450"/>
    <lineage>
        <taxon>Eukaryota</taxon>
        <taxon>Viridiplantae</taxon>
        <taxon>Streptophyta</taxon>
        <taxon>Embryophyta</taxon>
        <taxon>Tracheophyta</taxon>
        <taxon>Spermatophyta</taxon>
        <taxon>Magnoliopsida</taxon>
        <taxon>Ranunculales</taxon>
        <taxon>Ranunculaceae</taxon>
        <taxon>Coptidoideae</taxon>
        <taxon>Coptis</taxon>
    </lineage>
</organism>
<feature type="domain" description="Pectinesterase catalytic" evidence="7">
    <location>
        <begin position="144"/>
        <end position="201"/>
    </location>
</feature>
<dbReference type="AlphaFoldDB" id="A0A835LEV1"/>
<keyword evidence="4" id="KW-0378">Hydrolase</keyword>
<evidence type="ECO:0000256" key="1">
    <source>
        <dbReference type="ARBA" id="ARBA00005184"/>
    </source>
</evidence>
<keyword evidence="6" id="KW-0812">Transmembrane</keyword>
<evidence type="ECO:0000256" key="5">
    <source>
        <dbReference type="ARBA" id="ARBA00023085"/>
    </source>
</evidence>
<evidence type="ECO:0000256" key="6">
    <source>
        <dbReference type="SAM" id="Phobius"/>
    </source>
</evidence>
<evidence type="ECO:0000259" key="7">
    <source>
        <dbReference type="Pfam" id="PF01095"/>
    </source>
</evidence>
<comment type="similarity">
    <text evidence="3">In the C-terminal section; belongs to the pectinesterase family.</text>
</comment>
<protein>
    <recommendedName>
        <fullName evidence="11">Pectinesterase</fullName>
    </recommendedName>
</protein>
<evidence type="ECO:0000256" key="2">
    <source>
        <dbReference type="ARBA" id="ARBA00006027"/>
    </source>
</evidence>
<evidence type="ECO:0008006" key="11">
    <source>
        <dbReference type="Google" id="ProtNLM"/>
    </source>
</evidence>
<keyword evidence="10" id="KW-1185">Reference proteome</keyword>
<dbReference type="OrthoDB" id="2019149at2759"/>